<dbReference type="EMBL" id="JASPKZ010007796">
    <property type="protein sequence ID" value="KAJ9582527.1"/>
    <property type="molecule type" value="Genomic_DNA"/>
</dbReference>
<feature type="coiled-coil region" evidence="1">
    <location>
        <begin position="33"/>
        <end position="60"/>
    </location>
</feature>
<organism evidence="2 3">
    <name type="scientific">Diploptera punctata</name>
    <name type="common">Pacific beetle cockroach</name>
    <dbReference type="NCBI Taxonomy" id="6984"/>
    <lineage>
        <taxon>Eukaryota</taxon>
        <taxon>Metazoa</taxon>
        <taxon>Ecdysozoa</taxon>
        <taxon>Arthropoda</taxon>
        <taxon>Hexapoda</taxon>
        <taxon>Insecta</taxon>
        <taxon>Pterygota</taxon>
        <taxon>Neoptera</taxon>
        <taxon>Polyneoptera</taxon>
        <taxon>Dictyoptera</taxon>
        <taxon>Blattodea</taxon>
        <taxon>Blaberoidea</taxon>
        <taxon>Blaberidae</taxon>
        <taxon>Diplopterinae</taxon>
        <taxon>Diploptera</taxon>
    </lineage>
</organism>
<dbReference type="GO" id="GO:0005929">
    <property type="term" value="C:cilium"/>
    <property type="evidence" value="ECO:0007669"/>
    <property type="project" value="TreeGrafter"/>
</dbReference>
<gene>
    <name evidence="2" type="ORF">L9F63_003141</name>
</gene>
<name>A0AAD7ZLZ6_DIPPU</name>
<proteinExistence type="predicted"/>
<reference evidence="2" key="2">
    <citation type="submission" date="2023-05" db="EMBL/GenBank/DDBJ databases">
        <authorList>
            <person name="Fouks B."/>
        </authorList>
    </citation>
    <scope>NUCLEOTIDE SEQUENCE</scope>
    <source>
        <strain evidence="2">Stay&amp;Tobe</strain>
        <tissue evidence="2">Testes</tissue>
    </source>
</reference>
<comment type="caution">
    <text evidence="2">The sequence shown here is derived from an EMBL/GenBank/DDBJ whole genome shotgun (WGS) entry which is preliminary data.</text>
</comment>
<keyword evidence="3" id="KW-1185">Reference proteome</keyword>
<sequence>EPTATPEVVEAFRRLEQAIWREEQQAPAPAPALSFANARLQALNAEQMKAEERATNWSKAGGGAGTDEGMRQVILELGIHRNEERAAEHEEFIANINRQILAKYEVVLLDRRREEAEEEVKMLTAKVNYLQGLYQEEDHLLGDLFGEAYGNDEEKKIELELDKLRSYRDTLSGGELQWREAAMLVQNSTELLERAVTCWKQINSGTPESRFHLSTEARNCIQEASLNVQSAQALLSGVQFPYCTTREINAVLQALVYIFTDIQITDRYTHAGQCYSNFHQRAQALCKWIQEITNKSLKKDLADVDKKVSETTERLRKLRVSLIRHKMGDYSMEGMSAGIIREADGLRRLTTAERRFNPQQPLRPAFDPHKIPMQQDFNIQGGNFWPNQEFSDMNLNQGRQWNSNQWGNGAGTQIPGQWGQ</sequence>
<protein>
    <submittedName>
        <fullName evidence="2">Uncharacterized protein</fullName>
    </submittedName>
</protein>
<dbReference type="PANTHER" id="PTHR21974:SF2">
    <property type="entry name" value="RE15880P"/>
    <property type="match status" value="1"/>
</dbReference>
<keyword evidence="1" id="KW-0175">Coiled coil</keyword>
<dbReference type="PANTHER" id="PTHR21974">
    <property type="entry name" value="RE15880P"/>
    <property type="match status" value="1"/>
</dbReference>
<dbReference type="Proteomes" id="UP001233999">
    <property type="component" value="Unassembled WGS sequence"/>
</dbReference>
<evidence type="ECO:0000256" key="1">
    <source>
        <dbReference type="SAM" id="Coils"/>
    </source>
</evidence>
<reference evidence="2" key="1">
    <citation type="journal article" date="2023" name="IScience">
        <title>Live-bearing cockroach genome reveals convergent evolutionary mechanisms linked to viviparity in insects and beyond.</title>
        <authorList>
            <person name="Fouks B."/>
            <person name="Harrison M.C."/>
            <person name="Mikhailova A.A."/>
            <person name="Marchal E."/>
            <person name="English S."/>
            <person name="Carruthers M."/>
            <person name="Jennings E.C."/>
            <person name="Chiamaka E.L."/>
            <person name="Frigard R.A."/>
            <person name="Pippel M."/>
            <person name="Attardo G.M."/>
            <person name="Benoit J.B."/>
            <person name="Bornberg-Bauer E."/>
            <person name="Tobe S.S."/>
        </authorList>
    </citation>
    <scope>NUCLEOTIDE SEQUENCE</scope>
    <source>
        <strain evidence="2">Stay&amp;Tobe</strain>
    </source>
</reference>
<evidence type="ECO:0000313" key="3">
    <source>
        <dbReference type="Proteomes" id="UP001233999"/>
    </source>
</evidence>
<feature type="coiled-coil region" evidence="1">
    <location>
        <begin position="106"/>
        <end position="133"/>
    </location>
</feature>
<accession>A0AAD7ZLZ6</accession>
<feature type="non-terminal residue" evidence="2">
    <location>
        <position position="420"/>
    </location>
</feature>
<dbReference type="AlphaFoldDB" id="A0AAD7ZLZ6"/>
<evidence type="ECO:0000313" key="2">
    <source>
        <dbReference type="EMBL" id="KAJ9582527.1"/>
    </source>
</evidence>